<evidence type="ECO:0000313" key="3">
    <source>
        <dbReference type="Proteomes" id="UP000473574"/>
    </source>
</evidence>
<organism evidence="2 3">
    <name type="scientific">Adonisia turfae CCMR0082</name>
    <dbReference type="NCBI Taxonomy" id="2304604"/>
    <lineage>
        <taxon>Bacteria</taxon>
        <taxon>Bacillati</taxon>
        <taxon>Cyanobacteriota</taxon>
        <taxon>Adonisia</taxon>
        <taxon>Adonisia turfae</taxon>
    </lineage>
</organism>
<name>A0A6M0S824_9CYAN</name>
<evidence type="ECO:0000256" key="1">
    <source>
        <dbReference type="SAM" id="Phobius"/>
    </source>
</evidence>
<accession>A0A6M0S824</accession>
<keyword evidence="1" id="KW-0812">Transmembrane</keyword>
<keyword evidence="1" id="KW-0472">Membrane</keyword>
<dbReference type="EMBL" id="QZCE01000002">
    <property type="protein sequence ID" value="NEZ64635.1"/>
    <property type="molecule type" value="Genomic_DNA"/>
</dbReference>
<dbReference type="AlphaFoldDB" id="A0A6M0S824"/>
<feature type="transmembrane region" description="Helical" evidence="1">
    <location>
        <begin position="44"/>
        <end position="64"/>
    </location>
</feature>
<comment type="caution">
    <text evidence="2">The sequence shown here is derived from an EMBL/GenBank/DDBJ whole genome shotgun (WGS) entry which is preliminary data.</text>
</comment>
<sequence length="137" mass="14952">MYTSIALTVFRSTAYTATVQFIASCLAVINAGRATRRWFETDEAIAPLLILIAQIAFLLVALTVKHFVLGIAKFFQLAHMGFEFYCQECVDAAVIVAEDAIASGELLLLPAAPGQDSVSTQSDELINWAKARWPQLA</sequence>
<gene>
    <name evidence="2" type="ORF">D0962_17880</name>
</gene>
<keyword evidence="1" id="KW-1133">Transmembrane helix</keyword>
<evidence type="ECO:0000313" key="2">
    <source>
        <dbReference type="EMBL" id="NEZ64635.1"/>
    </source>
</evidence>
<proteinExistence type="predicted"/>
<protein>
    <submittedName>
        <fullName evidence="2">Uncharacterized protein</fullName>
    </submittedName>
</protein>
<feature type="transmembrane region" description="Helical" evidence="1">
    <location>
        <begin position="12"/>
        <end position="32"/>
    </location>
</feature>
<reference evidence="2 3" key="1">
    <citation type="journal article" date="2020" name="Microb. Ecol.">
        <title>Ecogenomics of the Marine Benthic Filamentous Cyanobacterium Adonisia.</title>
        <authorList>
            <person name="Walter J.M."/>
            <person name="Coutinho F.H."/>
            <person name="Leomil L."/>
            <person name="Hargreaves P.I."/>
            <person name="Campeao M.E."/>
            <person name="Vieira V.V."/>
            <person name="Silva B.S."/>
            <person name="Fistarol G.O."/>
            <person name="Salomon P.S."/>
            <person name="Sawabe T."/>
            <person name="Mino S."/>
            <person name="Hosokawa M."/>
            <person name="Miyashita H."/>
            <person name="Maruyama F."/>
            <person name="van Verk M.C."/>
            <person name="Dutilh B.E."/>
            <person name="Thompson C.C."/>
            <person name="Thompson F.L."/>
        </authorList>
    </citation>
    <scope>NUCLEOTIDE SEQUENCE [LARGE SCALE GENOMIC DNA]</scope>
    <source>
        <strain evidence="2 3">CCMR0082</strain>
    </source>
</reference>
<dbReference type="Proteomes" id="UP000473574">
    <property type="component" value="Unassembled WGS sequence"/>
</dbReference>